<dbReference type="Pfam" id="PF05708">
    <property type="entry name" value="Peptidase_C92"/>
    <property type="match status" value="1"/>
</dbReference>
<name>A0A173VQ39_9FIRM</name>
<dbReference type="Proteomes" id="UP000095673">
    <property type="component" value="Unassembled WGS sequence"/>
</dbReference>
<dbReference type="Proteomes" id="UP000266066">
    <property type="component" value="Unassembled WGS sequence"/>
</dbReference>
<protein>
    <submittedName>
        <fullName evidence="2">Uncharacterized distant relative of cell wall-associated hydrolases</fullName>
    </submittedName>
</protein>
<dbReference type="EMBL" id="QRUJ01000012">
    <property type="protein sequence ID" value="RGR53568.1"/>
    <property type="molecule type" value="Genomic_DNA"/>
</dbReference>
<proteinExistence type="predicted"/>
<dbReference type="Gene3D" id="3.90.1720.10">
    <property type="entry name" value="endopeptidase domain like (from Nostoc punctiforme)"/>
    <property type="match status" value="1"/>
</dbReference>
<reference evidence="4" key="4">
    <citation type="submission" date="2021-10" db="EMBL/GenBank/DDBJ databases">
        <title>Collection of gut derived symbiotic bacterial strains cultured from healthy donors.</title>
        <authorList>
            <person name="Lin H."/>
            <person name="Littmann E."/>
            <person name="Claire K."/>
            <person name="Pamer E."/>
        </authorList>
    </citation>
    <scope>NUCLEOTIDE SEQUENCE</scope>
    <source>
        <strain evidence="4">MSK.22.92</strain>
    </source>
</reference>
<dbReference type="AlphaFoldDB" id="A0A173VQ39"/>
<dbReference type="GO" id="GO:0016787">
    <property type="term" value="F:hydrolase activity"/>
    <property type="evidence" value="ECO:0007669"/>
    <property type="project" value="UniProtKB-KW"/>
</dbReference>
<evidence type="ECO:0000313" key="9">
    <source>
        <dbReference type="Proteomes" id="UP000266066"/>
    </source>
</evidence>
<dbReference type="Proteomes" id="UP001197741">
    <property type="component" value="Unassembled WGS sequence"/>
</dbReference>
<reference evidence="3" key="3">
    <citation type="submission" date="2021-10" db="EMBL/GenBank/DDBJ databases">
        <title>Collection of gut derived symbiotic bacterial strains cultured from healthy donors.</title>
        <authorList>
            <person name="Lin H."/>
            <person name="Littmann E."/>
            <person name="Kohout C."/>
            <person name="Pamer E.G."/>
        </authorList>
    </citation>
    <scope>NUCLEOTIDE SEQUENCE</scope>
    <source>
        <strain evidence="3">DFI.7.28A</strain>
    </source>
</reference>
<reference evidence="9 10" key="2">
    <citation type="submission" date="2018-08" db="EMBL/GenBank/DDBJ databases">
        <title>A genome reference for cultivated species of the human gut microbiota.</title>
        <authorList>
            <person name="Zou Y."/>
            <person name="Xue W."/>
            <person name="Luo G."/>
        </authorList>
    </citation>
    <scope>NUCLEOTIDE SEQUENCE [LARGE SCALE GENOMIC DNA]</scope>
    <source>
        <strain evidence="7 10">AF17-27</strain>
        <strain evidence="6 11">AF18-16LB</strain>
        <strain evidence="5 9">AF25-15</strain>
    </source>
</reference>
<dbReference type="EMBL" id="CYXM01000028">
    <property type="protein sequence ID" value="CUN29609.1"/>
    <property type="molecule type" value="Genomic_DNA"/>
</dbReference>
<reference evidence="2 8" key="1">
    <citation type="submission" date="2015-09" db="EMBL/GenBank/DDBJ databases">
        <authorList>
            <consortium name="Pathogen Informatics"/>
        </authorList>
    </citation>
    <scope>NUCLEOTIDE SEQUENCE [LARGE SCALE GENOMIC DNA]</scope>
    <source>
        <strain evidence="2 8">2789STDY5834968</strain>
    </source>
</reference>
<dbReference type="EMBL" id="JAJFBX010000054">
    <property type="protein sequence ID" value="MCC2748681.1"/>
    <property type="molecule type" value="Genomic_DNA"/>
</dbReference>
<evidence type="ECO:0000313" key="6">
    <source>
        <dbReference type="EMBL" id="RGT76958.1"/>
    </source>
</evidence>
<feature type="chain" id="PRO_5042682944" evidence="1">
    <location>
        <begin position="28"/>
        <end position="216"/>
    </location>
</feature>
<evidence type="ECO:0000313" key="2">
    <source>
        <dbReference type="EMBL" id="CUN29609.1"/>
    </source>
</evidence>
<dbReference type="InterPro" id="IPR024453">
    <property type="entry name" value="Peptidase_C92"/>
</dbReference>
<evidence type="ECO:0000313" key="8">
    <source>
        <dbReference type="Proteomes" id="UP000095673"/>
    </source>
</evidence>
<organism evidence="2 8">
    <name type="scientific">Agathobacter rectalis</name>
    <dbReference type="NCBI Taxonomy" id="39491"/>
    <lineage>
        <taxon>Bacteria</taxon>
        <taxon>Bacillati</taxon>
        <taxon>Bacillota</taxon>
        <taxon>Clostridia</taxon>
        <taxon>Lachnospirales</taxon>
        <taxon>Lachnospiraceae</taxon>
        <taxon>Agathobacter</taxon>
    </lineage>
</organism>
<dbReference type="OrthoDB" id="1708048at2"/>
<evidence type="ECO:0000256" key="1">
    <source>
        <dbReference type="SAM" id="SignalP"/>
    </source>
</evidence>
<dbReference type="RefSeq" id="WP_015516994.1">
    <property type="nucleotide sequence ID" value="NZ_CYXM01000028.1"/>
</dbReference>
<dbReference type="InterPro" id="IPR038765">
    <property type="entry name" value="Papain-like_cys_pep_sf"/>
</dbReference>
<dbReference type="SUPFAM" id="SSF54001">
    <property type="entry name" value="Cysteine proteinases"/>
    <property type="match status" value="1"/>
</dbReference>
<dbReference type="EMBL" id="QRXR01000049">
    <property type="protein sequence ID" value="RGU19023.1"/>
    <property type="molecule type" value="Genomic_DNA"/>
</dbReference>
<dbReference type="Proteomes" id="UP000283765">
    <property type="component" value="Unassembled WGS sequence"/>
</dbReference>
<sequence>MKRITNKICAVLLSGIFMVMTGVNVNAAEQEYPPAEAVFPEEKVLQIENQIKNTPIYNDKDAEGNFSLKNTRATGTYPTRYGVILVTADKYKGLIPTGHAGIIWTSSTIVESLSNGVTTGPNDWNTSKTSCYGISVKGTTVDEDNEASNWCYRQLGKPYNYNYFNVSTRKKFYCSQLVWAAFKDNYGIDLDTSDFGDAVHPMELVNSSKTYTIYKK</sequence>
<evidence type="ECO:0000313" key="3">
    <source>
        <dbReference type="EMBL" id="MCB6960800.1"/>
    </source>
</evidence>
<evidence type="ECO:0000313" key="7">
    <source>
        <dbReference type="EMBL" id="RGU19023.1"/>
    </source>
</evidence>
<dbReference type="Proteomes" id="UP001197847">
    <property type="component" value="Unassembled WGS sequence"/>
</dbReference>
<accession>A0A173VQ39</accession>
<gene>
    <name evidence="7" type="ORF">DWW89_16435</name>
    <name evidence="6" type="ORF">DWX06_15945</name>
    <name evidence="5" type="ORF">DWY38_11445</name>
    <name evidence="2" type="ORF">ERS852580_03431</name>
    <name evidence="3" type="ORF">LIZ82_07850</name>
    <name evidence="4" type="ORF">LK487_16945</name>
</gene>
<evidence type="ECO:0000313" key="11">
    <source>
        <dbReference type="Proteomes" id="UP000284296"/>
    </source>
</evidence>
<evidence type="ECO:0000313" key="10">
    <source>
        <dbReference type="Proteomes" id="UP000283765"/>
    </source>
</evidence>
<dbReference type="EMBL" id="QRXG01000049">
    <property type="protein sequence ID" value="RGT76958.1"/>
    <property type="molecule type" value="Genomic_DNA"/>
</dbReference>
<evidence type="ECO:0000313" key="4">
    <source>
        <dbReference type="EMBL" id="MCC2748681.1"/>
    </source>
</evidence>
<feature type="signal peptide" evidence="1">
    <location>
        <begin position="1"/>
        <end position="27"/>
    </location>
</feature>
<keyword evidence="1" id="KW-0732">Signal</keyword>
<keyword evidence="2" id="KW-0378">Hydrolase</keyword>
<dbReference type="Proteomes" id="UP000284296">
    <property type="component" value="Unassembled WGS sequence"/>
</dbReference>
<dbReference type="EMBL" id="JAJCJQ010000008">
    <property type="protein sequence ID" value="MCB6960800.1"/>
    <property type="molecule type" value="Genomic_DNA"/>
</dbReference>
<evidence type="ECO:0000313" key="5">
    <source>
        <dbReference type="EMBL" id="RGR53568.1"/>
    </source>
</evidence>